<evidence type="ECO:0000313" key="7">
    <source>
        <dbReference type="Proteomes" id="UP000070409"/>
    </source>
</evidence>
<dbReference type="EMBL" id="LSRF01000033">
    <property type="protein sequence ID" value="KXP10128.1"/>
    <property type="molecule type" value="Genomic_DNA"/>
</dbReference>
<sequence length="392" mass="41657">MKTRAALVVASVALLAACSTTVPGTAVVDPSAVPKPEYGSNRIEPRDVGTADTALGLVLEGRRMAATSPLVFDIDPAIRYSSQVETGRLNTGQRSVKFMIGQLGADAFRDHEVGFFIGASDQKPGVRSSSTTKSRGITVGVLRMPSPARAAAAVTVGLRGREPDADAETPEKKTISIPGYDKAIAYSQAFKTGTPNVAFLAYKQFVIFSYGSFSPVQIQRYFDEQTKGLDGFTPTPVDKLTTLPVDDSGVAKYTLPPSTEDPTRTGTLPITVALQNQLDVTSAKKAFDDAGVDAVGVGNSTVYRAKDAAAAVRMQKSFVDDVRSFYSTNTPIAAKNIPGVVCMVLPMYPGSSITTNWCIATAGRFVVEVAAGQQQQVVQRIGAEYLILRDVK</sequence>
<feature type="domain" description="DUF7373" evidence="2">
    <location>
        <begin position="52"/>
        <end position="245"/>
    </location>
</feature>
<accession>A0A138AI14</accession>
<evidence type="ECO:0000256" key="1">
    <source>
        <dbReference type="SAM" id="SignalP"/>
    </source>
</evidence>
<dbReference type="Proteomes" id="UP000070258">
    <property type="component" value="Unassembled WGS sequence"/>
</dbReference>
<feature type="domain" description="DUF7373" evidence="3">
    <location>
        <begin position="260"/>
        <end position="389"/>
    </location>
</feature>
<gene>
    <name evidence="5" type="ORF">AXK60_06480</name>
    <name evidence="4" type="ORF">AXK61_02925</name>
</gene>
<evidence type="ECO:0000313" key="4">
    <source>
        <dbReference type="EMBL" id="KXO98557.1"/>
    </source>
</evidence>
<dbReference type="AlphaFoldDB" id="A0A138AI14"/>
<dbReference type="Proteomes" id="UP000070409">
    <property type="component" value="Unassembled WGS sequence"/>
</dbReference>
<organism evidence="5 6">
    <name type="scientific">Tsukamurella pseudospumae</name>
    <dbReference type="NCBI Taxonomy" id="239498"/>
    <lineage>
        <taxon>Bacteria</taxon>
        <taxon>Bacillati</taxon>
        <taxon>Actinomycetota</taxon>
        <taxon>Actinomycetes</taxon>
        <taxon>Mycobacteriales</taxon>
        <taxon>Tsukamurellaceae</taxon>
        <taxon>Tsukamurella</taxon>
    </lineage>
</organism>
<evidence type="ECO:0000313" key="5">
    <source>
        <dbReference type="EMBL" id="KXP10128.1"/>
    </source>
</evidence>
<proteinExistence type="predicted"/>
<keyword evidence="7" id="KW-1185">Reference proteome</keyword>
<dbReference type="InterPro" id="IPR056463">
    <property type="entry name" value="DUF7373_C"/>
</dbReference>
<dbReference type="PROSITE" id="PS51257">
    <property type="entry name" value="PROKAR_LIPOPROTEIN"/>
    <property type="match status" value="1"/>
</dbReference>
<dbReference type="EMBL" id="LSRE01000012">
    <property type="protein sequence ID" value="KXO98557.1"/>
    <property type="molecule type" value="Genomic_DNA"/>
</dbReference>
<reference evidence="5" key="3">
    <citation type="submission" date="2016-02" db="EMBL/GenBank/DDBJ databases">
        <authorList>
            <person name="Teng J.L."/>
            <person name="Yang Y."/>
            <person name="Huang Y."/>
            <person name="Guo F."/>
            <person name="Wei W."/>
            <person name="Chen J.H."/>
            <person name="Wong S.Y."/>
            <person name="Lau S.K."/>
            <person name="Woo P.C."/>
        </authorList>
    </citation>
    <scope>NUCLEOTIDE SEQUENCE</scope>
    <source>
        <strain evidence="5">JCM 15929</strain>
    </source>
</reference>
<dbReference type="Pfam" id="PF24088">
    <property type="entry name" value="DUF7373"/>
    <property type="match status" value="1"/>
</dbReference>
<evidence type="ECO:0000259" key="2">
    <source>
        <dbReference type="Pfam" id="PF24088"/>
    </source>
</evidence>
<evidence type="ECO:0000313" key="6">
    <source>
        <dbReference type="Proteomes" id="UP000070258"/>
    </source>
</evidence>
<protein>
    <submittedName>
        <fullName evidence="5">Uncharacterized protein</fullName>
    </submittedName>
</protein>
<dbReference type="STRING" id="239498.AXK60_06480"/>
<reference evidence="4 7" key="1">
    <citation type="submission" date="2016-02" db="EMBL/GenBank/DDBJ databases">
        <authorList>
            <person name="Teng J.L."/>
            <person name="Tang Y."/>
            <person name="Huang Y."/>
            <person name="Guo F."/>
            <person name="Wei W."/>
            <person name="Chen J.H."/>
            <person name="Wong S.Y."/>
            <person name="Lau S.K."/>
            <person name="Woo P.C."/>
        </authorList>
    </citation>
    <scope>NUCLEOTIDE SEQUENCE [LARGE SCALE GENOMIC DNA]</scope>
    <source>
        <strain evidence="4 7">JCM 13375</strain>
    </source>
</reference>
<dbReference type="Pfam" id="PF24092">
    <property type="entry name" value="DUF7373_C"/>
    <property type="match status" value="1"/>
</dbReference>
<evidence type="ECO:0000259" key="3">
    <source>
        <dbReference type="Pfam" id="PF24092"/>
    </source>
</evidence>
<comment type="caution">
    <text evidence="5">The sequence shown here is derived from an EMBL/GenBank/DDBJ whole genome shotgun (WGS) entry which is preliminary data.</text>
</comment>
<feature type="signal peptide" evidence="1">
    <location>
        <begin position="1"/>
        <end position="26"/>
    </location>
</feature>
<keyword evidence="1" id="KW-0732">Signal</keyword>
<name>A0A138AI14_9ACTN</name>
<dbReference type="OrthoDB" id="5171545at2"/>
<dbReference type="InterPro" id="IPR055797">
    <property type="entry name" value="DUF7373"/>
</dbReference>
<dbReference type="RefSeq" id="WP_068571164.1">
    <property type="nucleotide sequence ID" value="NZ_LSRE01000012.1"/>
</dbReference>
<reference evidence="6" key="2">
    <citation type="submission" date="2016-02" db="EMBL/GenBank/DDBJ databases">
        <authorList>
            <person name="Wen L."/>
            <person name="He K."/>
            <person name="Yang H."/>
        </authorList>
    </citation>
    <scope>NUCLEOTIDE SEQUENCE [LARGE SCALE GENOMIC DNA]</scope>
    <source>
        <strain evidence="6">JCM 15929</strain>
    </source>
</reference>
<feature type="chain" id="PRO_5038771580" evidence="1">
    <location>
        <begin position="27"/>
        <end position="392"/>
    </location>
</feature>